<dbReference type="Proteomes" id="UP001461163">
    <property type="component" value="Unassembled WGS sequence"/>
</dbReference>
<dbReference type="InterPro" id="IPR036513">
    <property type="entry name" value="STAS_dom_sf"/>
</dbReference>
<gene>
    <name evidence="2" type="ORF">WNY77_15090</name>
</gene>
<evidence type="ECO:0000313" key="3">
    <source>
        <dbReference type="Proteomes" id="UP001461163"/>
    </source>
</evidence>
<name>A0ABU9SXZ7_9ALTE</name>
<dbReference type="PANTHER" id="PTHR35849">
    <property type="entry name" value="BLR2341 PROTEIN"/>
    <property type="match status" value="1"/>
</dbReference>
<dbReference type="InterPro" id="IPR058548">
    <property type="entry name" value="MlaB-like_STAS"/>
</dbReference>
<dbReference type="SUPFAM" id="SSF52091">
    <property type="entry name" value="SpoIIaa-like"/>
    <property type="match status" value="1"/>
</dbReference>
<evidence type="ECO:0000259" key="1">
    <source>
        <dbReference type="PROSITE" id="PS50801"/>
    </source>
</evidence>
<dbReference type="CDD" id="cd07043">
    <property type="entry name" value="STAS_anti-anti-sigma_factors"/>
    <property type="match status" value="1"/>
</dbReference>
<dbReference type="RefSeq" id="WP_342882187.1">
    <property type="nucleotide sequence ID" value="NZ_JBBMQS010000009.1"/>
</dbReference>
<comment type="caution">
    <text evidence="2">The sequence shown here is derived from an EMBL/GenBank/DDBJ whole genome shotgun (WGS) entry which is preliminary data.</text>
</comment>
<organism evidence="2 3">
    <name type="scientific">Paraglaciecola mesophila</name>
    <dbReference type="NCBI Taxonomy" id="197222"/>
    <lineage>
        <taxon>Bacteria</taxon>
        <taxon>Pseudomonadati</taxon>
        <taxon>Pseudomonadota</taxon>
        <taxon>Gammaproteobacteria</taxon>
        <taxon>Alteromonadales</taxon>
        <taxon>Alteromonadaceae</taxon>
        <taxon>Paraglaciecola</taxon>
    </lineage>
</organism>
<dbReference type="InterPro" id="IPR002645">
    <property type="entry name" value="STAS_dom"/>
</dbReference>
<dbReference type="InterPro" id="IPR052746">
    <property type="entry name" value="MlaB_ABC_Transporter"/>
</dbReference>
<evidence type="ECO:0000313" key="2">
    <source>
        <dbReference type="EMBL" id="MEM5498732.1"/>
    </source>
</evidence>
<reference evidence="2 3" key="1">
    <citation type="submission" date="2024-03" db="EMBL/GenBank/DDBJ databases">
        <title>Community enrichment and isolation of bacterial strains for fucoidan degradation.</title>
        <authorList>
            <person name="Sichert A."/>
        </authorList>
    </citation>
    <scope>NUCLEOTIDE SEQUENCE [LARGE SCALE GENOMIC DNA]</scope>
    <source>
        <strain evidence="2 3">AS12</strain>
    </source>
</reference>
<sequence>MNNVTSSQLTVVNDSSSPESFLLSGNLNRDTIPSFWPDSLQQLANAKRSNKPLVLNLEKITQIDTAGLAWLINLIRDAKKQDIEFSLLNPPDTLLNLAKISDVDGFLPLQ</sequence>
<keyword evidence="3" id="KW-1185">Reference proteome</keyword>
<dbReference type="Gene3D" id="3.30.750.24">
    <property type="entry name" value="STAS domain"/>
    <property type="match status" value="1"/>
</dbReference>
<proteinExistence type="predicted"/>
<dbReference type="Pfam" id="PF13466">
    <property type="entry name" value="STAS_2"/>
    <property type="match status" value="1"/>
</dbReference>
<dbReference type="PANTHER" id="PTHR35849:SF1">
    <property type="entry name" value="INTERMEMBRANE PHOSPHOLIPID TRANSPORT SYSTEM BINDING PROTEIN MLAB"/>
    <property type="match status" value="1"/>
</dbReference>
<dbReference type="PROSITE" id="PS50801">
    <property type="entry name" value="STAS"/>
    <property type="match status" value="1"/>
</dbReference>
<accession>A0ABU9SXZ7</accession>
<protein>
    <submittedName>
        <fullName evidence="2">STAS domain-containing protein</fullName>
    </submittedName>
</protein>
<dbReference type="EMBL" id="JBBMQS010000009">
    <property type="protein sequence ID" value="MEM5498732.1"/>
    <property type="molecule type" value="Genomic_DNA"/>
</dbReference>
<feature type="domain" description="STAS" evidence="1">
    <location>
        <begin position="21"/>
        <end position="110"/>
    </location>
</feature>